<comment type="caution">
    <text evidence="1">The sequence shown here is derived from an EMBL/GenBank/DDBJ whole genome shotgun (WGS) entry which is preliminary data.</text>
</comment>
<dbReference type="EMBL" id="BQNB010009214">
    <property type="protein sequence ID" value="GJS60328.1"/>
    <property type="molecule type" value="Genomic_DNA"/>
</dbReference>
<protein>
    <submittedName>
        <fullName evidence="1">Uncharacterized protein</fullName>
    </submittedName>
</protein>
<evidence type="ECO:0000313" key="2">
    <source>
        <dbReference type="Proteomes" id="UP001151760"/>
    </source>
</evidence>
<gene>
    <name evidence="1" type="ORF">Tco_0655112</name>
</gene>
<reference evidence="1" key="1">
    <citation type="journal article" date="2022" name="Int. J. Mol. Sci.">
        <title>Draft Genome of Tanacetum Coccineum: Genomic Comparison of Closely Related Tanacetum-Family Plants.</title>
        <authorList>
            <person name="Yamashiro T."/>
            <person name="Shiraishi A."/>
            <person name="Nakayama K."/>
            <person name="Satake H."/>
        </authorList>
    </citation>
    <scope>NUCLEOTIDE SEQUENCE</scope>
</reference>
<dbReference type="Proteomes" id="UP001151760">
    <property type="component" value="Unassembled WGS sequence"/>
</dbReference>
<sequence length="136" mass="15196">METIHVKFDKLTTMASKHNYLEHKTNCFNNDDSSAEFTSTPSQEDLDNLFDIEAPPIISSSEEQISSLSFDNAVESVQKDSADLDGNTLLTPYNSSTFEEAKLSSIAADPSNMHEFNNVQHSTHTWTSSSIRTSDW</sequence>
<keyword evidence="2" id="KW-1185">Reference proteome</keyword>
<organism evidence="1 2">
    <name type="scientific">Tanacetum coccineum</name>
    <dbReference type="NCBI Taxonomy" id="301880"/>
    <lineage>
        <taxon>Eukaryota</taxon>
        <taxon>Viridiplantae</taxon>
        <taxon>Streptophyta</taxon>
        <taxon>Embryophyta</taxon>
        <taxon>Tracheophyta</taxon>
        <taxon>Spermatophyta</taxon>
        <taxon>Magnoliopsida</taxon>
        <taxon>eudicotyledons</taxon>
        <taxon>Gunneridae</taxon>
        <taxon>Pentapetalae</taxon>
        <taxon>asterids</taxon>
        <taxon>campanulids</taxon>
        <taxon>Asterales</taxon>
        <taxon>Asteraceae</taxon>
        <taxon>Asteroideae</taxon>
        <taxon>Anthemideae</taxon>
        <taxon>Anthemidinae</taxon>
        <taxon>Tanacetum</taxon>
    </lineage>
</organism>
<name>A0ABQ4X536_9ASTR</name>
<accession>A0ABQ4X536</accession>
<proteinExistence type="predicted"/>
<reference evidence="1" key="2">
    <citation type="submission" date="2022-01" db="EMBL/GenBank/DDBJ databases">
        <authorList>
            <person name="Yamashiro T."/>
            <person name="Shiraishi A."/>
            <person name="Satake H."/>
            <person name="Nakayama K."/>
        </authorList>
    </citation>
    <scope>NUCLEOTIDE SEQUENCE</scope>
</reference>
<evidence type="ECO:0000313" key="1">
    <source>
        <dbReference type="EMBL" id="GJS60328.1"/>
    </source>
</evidence>